<feature type="region of interest" description="Disordered" evidence="1">
    <location>
        <begin position="275"/>
        <end position="296"/>
    </location>
</feature>
<sequence>MWACGTLGTTITVITCLHRFSLPHLLLHRPLSYPPHHPAVAIPGVVSDFRDVGWCATGFETEICTWIPDLGIEVIGTDPPVAFNQMQAWHRFPARISHNKLQSLTSFQQFRTSVEAVCASGGTCQDSHGLDNVARVHISPSPRTRMSRDSPHAPDVATHCVMSGGDKSAAAVAAASSIPQAELCATNAECVTVAELGSAEGLAKWLEERIGVEKPSVSSWGVDSGTKRIGNLWTELVDGEISLEDSKPPKRTVHVAVVKIRNEAGMFLIESSQEMDDGRMKSRNRPLSEKMRPGENVEDACRRGVFEELGPEMGARDRVEMILETYQREEEERDSFSYPGLLTRYVLHSMVASVRGLPSSEFCTEENEGKRYDATSRNEPAKHLGSSNEAPTNVSTNGSTNGAPTFSGNGHASGIRCAIGVKKHYWKWVTDVELDEIMKK</sequence>
<evidence type="ECO:0000313" key="4">
    <source>
        <dbReference type="EnsemblPlants" id="Pp3c3_29470V3.1"/>
    </source>
</evidence>
<keyword evidence="5" id="KW-1185">Reference proteome</keyword>
<feature type="domain" description="Nudix hydrolase" evidence="2">
    <location>
        <begin position="251"/>
        <end position="365"/>
    </location>
</feature>
<dbReference type="PANTHER" id="PTHR36395:SF1">
    <property type="entry name" value="RING-H2 ZINC FINGER PROTEIN"/>
    <property type="match status" value="1"/>
</dbReference>
<name>A0A2K1KWF5_PHYPA</name>
<dbReference type="FunCoup" id="A0A2K1KWF5">
    <property type="interactions" value="337"/>
</dbReference>
<evidence type="ECO:0000313" key="3">
    <source>
        <dbReference type="EMBL" id="PNR58125.1"/>
    </source>
</evidence>
<gene>
    <name evidence="3" type="ORF">PHYPA_005120</name>
</gene>
<accession>A0A2K1KWF5</accession>
<dbReference type="Gramene" id="Pp3c3_29470V3.1">
    <property type="protein sequence ID" value="Pp3c3_29470V3.1"/>
    <property type="gene ID" value="Pp3c3_29470"/>
</dbReference>
<dbReference type="InterPro" id="IPR000086">
    <property type="entry name" value="NUDIX_hydrolase_dom"/>
</dbReference>
<feature type="compositionally biased region" description="Basic and acidic residues" evidence="1">
    <location>
        <begin position="276"/>
        <end position="296"/>
    </location>
</feature>
<reference evidence="3 5" key="1">
    <citation type="journal article" date="2008" name="Science">
        <title>The Physcomitrella genome reveals evolutionary insights into the conquest of land by plants.</title>
        <authorList>
            <person name="Rensing S."/>
            <person name="Lang D."/>
            <person name="Zimmer A."/>
            <person name="Terry A."/>
            <person name="Salamov A."/>
            <person name="Shapiro H."/>
            <person name="Nishiyama T."/>
            <person name="Perroud P.-F."/>
            <person name="Lindquist E."/>
            <person name="Kamisugi Y."/>
            <person name="Tanahashi T."/>
            <person name="Sakakibara K."/>
            <person name="Fujita T."/>
            <person name="Oishi K."/>
            <person name="Shin-I T."/>
            <person name="Kuroki Y."/>
            <person name="Toyoda A."/>
            <person name="Suzuki Y."/>
            <person name="Hashimoto A."/>
            <person name="Yamaguchi K."/>
            <person name="Sugano A."/>
            <person name="Kohara Y."/>
            <person name="Fujiyama A."/>
            <person name="Anterola A."/>
            <person name="Aoki S."/>
            <person name="Ashton N."/>
            <person name="Barbazuk W.B."/>
            <person name="Barker E."/>
            <person name="Bennetzen J."/>
            <person name="Bezanilla M."/>
            <person name="Blankenship R."/>
            <person name="Cho S.H."/>
            <person name="Dutcher S."/>
            <person name="Estelle M."/>
            <person name="Fawcett J.A."/>
            <person name="Gundlach H."/>
            <person name="Hanada K."/>
            <person name="Heyl A."/>
            <person name="Hicks K.A."/>
            <person name="Hugh J."/>
            <person name="Lohr M."/>
            <person name="Mayer K."/>
            <person name="Melkozernov A."/>
            <person name="Murata T."/>
            <person name="Nelson D."/>
            <person name="Pils B."/>
            <person name="Prigge M."/>
            <person name="Reiss B."/>
            <person name="Renner T."/>
            <person name="Rombauts S."/>
            <person name="Rushton P."/>
            <person name="Sanderfoot A."/>
            <person name="Schween G."/>
            <person name="Shiu S.-H."/>
            <person name="Stueber K."/>
            <person name="Theodoulou F.L."/>
            <person name="Tu H."/>
            <person name="Van de Peer Y."/>
            <person name="Verrier P.J."/>
            <person name="Waters E."/>
            <person name="Wood A."/>
            <person name="Yang L."/>
            <person name="Cove D."/>
            <person name="Cuming A."/>
            <person name="Hasebe M."/>
            <person name="Lucas S."/>
            <person name="Mishler D.B."/>
            <person name="Reski R."/>
            <person name="Grigoriev I."/>
            <person name="Quatrano R.S."/>
            <person name="Boore J.L."/>
        </authorList>
    </citation>
    <scope>NUCLEOTIDE SEQUENCE [LARGE SCALE GENOMIC DNA]</scope>
    <source>
        <strain evidence="4 5">cv. Gransden 2004</strain>
    </source>
</reference>
<dbReference type="InterPro" id="IPR015797">
    <property type="entry name" value="NUDIX_hydrolase-like_dom_sf"/>
</dbReference>
<evidence type="ECO:0000256" key="1">
    <source>
        <dbReference type="SAM" id="MobiDB-lite"/>
    </source>
</evidence>
<dbReference type="Pfam" id="PF00293">
    <property type="entry name" value="NUDIX"/>
    <property type="match status" value="1"/>
</dbReference>
<dbReference type="EnsemblPlants" id="Pp3c3_29470V3.1">
    <property type="protein sequence ID" value="Pp3c3_29470V3.1"/>
    <property type="gene ID" value="Pp3c3_29470"/>
</dbReference>
<evidence type="ECO:0000259" key="2">
    <source>
        <dbReference type="Pfam" id="PF00293"/>
    </source>
</evidence>
<dbReference type="Proteomes" id="UP000006727">
    <property type="component" value="Chromosome 3"/>
</dbReference>
<feature type="region of interest" description="Disordered" evidence="1">
    <location>
        <begin position="363"/>
        <end position="409"/>
    </location>
</feature>
<feature type="compositionally biased region" description="Polar residues" evidence="1">
    <location>
        <begin position="385"/>
        <end position="409"/>
    </location>
</feature>
<dbReference type="AlphaFoldDB" id="A0A2K1KWF5"/>
<evidence type="ECO:0000313" key="5">
    <source>
        <dbReference type="Proteomes" id="UP000006727"/>
    </source>
</evidence>
<reference evidence="4" key="3">
    <citation type="submission" date="2020-12" db="UniProtKB">
        <authorList>
            <consortium name="EnsemblPlants"/>
        </authorList>
    </citation>
    <scope>IDENTIFICATION</scope>
</reference>
<organism evidence="3">
    <name type="scientific">Physcomitrium patens</name>
    <name type="common">Spreading-leaved earth moss</name>
    <name type="synonym">Physcomitrella patens</name>
    <dbReference type="NCBI Taxonomy" id="3218"/>
    <lineage>
        <taxon>Eukaryota</taxon>
        <taxon>Viridiplantae</taxon>
        <taxon>Streptophyta</taxon>
        <taxon>Embryophyta</taxon>
        <taxon>Bryophyta</taxon>
        <taxon>Bryophytina</taxon>
        <taxon>Bryopsida</taxon>
        <taxon>Funariidae</taxon>
        <taxon>Funariales</taxon>
        <taxon>Funariaceae</taxon>
        <taxon>Physcomitrium</taxon>
    </lineage>
</organism>
<feature type="compositionally biased region" description="Basic and acidic residues" evidence="1">
    <location>
        <begin position="367"/>
        <end position="382"/>
    </location>
</feature>
<dbReference type="PANTHER" id="PTHR36395">
    <property type="entry name" value="RING-H2 ZINC FINGER PROTEIN"/>
    <property type="match status" value="1"/>
</dbReference>
<reference evidence="3 5" key="2">
    <citation type="journal article" date="2018" name="Plant J.">
        <title>The Physcomitrella patens chromosome-scale assembly reveals moss genome structure and evolution.</title>
        <authorList>
            <person name="Lang D."/>
            <person name="Ullrich K.K."/>
            <person name="Murat F."/>
            <person name="Fuchs J."/>
            <person name="Jenkins J."/>
            <person name="Haas F.B."/>
            <person name="Piednoel M."/>
            <person name="Gundlach H."/>
            <person name="Van Bel M."/>
            <person name="Meyberg R."/>
            <person name="Vives C."/>
            <person name="Morata J."/>
            <person name="Symeonidi A."/>
            <person name="Hiss M."/>
            <person name="Muchero W."/>
            <person name="Kamisugi Y."/>
            <person name="Saleh O."/>
            <person name="Blanc G."/>
            <person name="Decker E.L."/>
            <person name="van Gessel N."/>
            <person name="Grimwood J."/>
            <person name="Hayes R.D."/>
            <person name="Graham S.W."/>
            <person name="Gunter L.E."/>
            <person name="McDaniel S.F."/>
            <person name="Hoernstein S.N.W."/>
            <person name="Larsson A."/>
            <person name="Li F.W."/>
            <person name="Perroud P.F."/>
            <person name="Phillips J."/>
            <person name="Ranjan P."/>
            <person name="Rokshar D.S."/>
            <person name="Rothfels C.J."/>
            <person name="Schneider L."/>
            <person name="Shu S."/>
            <person name="Stevenson D.W."/>
            <person name="Thummler F."/>
            <person name="Tillich M."/>
            <person name="Villarreal Aguilar J.C."/>
            <person name="Widiez T."/>
            <person name="Wong G.K."/>
            <person name="Wymore A."/>
            <person name="Zhang Y."/>
            <person name="Zimmer A.D."/>
            <person name="Quatrano R.S."/>
            <person name="Mayer K.F.X."/>
            <person name="Goodstein D."/>
            <person name="Casacuberta J.M."/>
            <person name="Vandepoele K."/>
            <person name="Reski R."/>
            <person name="Cuming A.C."/>
            <person name="Tuskan G.A."/>
            <person name="Maumus F."/>
            <person name="Salse J."/>
            <person name="Schmutz J."/>
            <person name="Rensing S.A."/>
        </authorList>
    </citation>
    <scope>NUCLEOTIDE SEQUENCE [LARGE SCALE GENOMIC DNA]</scope>
    <source>
        <strain evidence="4 5">cv. Gransden 2004</strain>
    </source>
</reference>
<dbReference type="SUPFAM" id="SSF55811">
    <property type="entry name" value="Nudix"/>
    <property type="match status" value="1"/>
</dbReference>
<dbReference type="EMBL" id="ABEU02000003">
    <property type="protein sequence ID" value="PNR58125.1"/>
    <property type="molecule type" value="Genomic_DNA"/>
</dbReference>
<proteinExistence type="predicted"/>
<dbReference type="InParanoid" id="A0A2K1KWF5"/>
<protein>
    <recommendedName>
        <fullName evidence="2">Nudix hydrolase domain-containing protein</fullName>
    </recommendedName>
</protein>
<dbReference type="PaxDb" id="3218-PP1S55_58V6.2"/>